<feature type="transmembrane region" description="Helical" evidence="2">
    <location>
        <begin position="265"/>
        <end position="287"/>
    </location>
</feature>
<evidence type="ECO:0008006" key="5">
    <source>
        <dbReference type="Google" id="ProtNLM"/>
    </source>
</evidence>
<sequence>MPSRVKKSKYTARLSNDRGQAAIEYVLLLIISVSLVLALVYQIFKPMQRYMDAYMGDYVACLLETGGLPSFGSDMMSAKDMGCTIAQFDKKDGSFGNSKGSNGQGGSGSESGDGSSGSSSNSSGGGGSDSSGGSSGRSGYAGSASRNGGRLARAPRKGAAGIEGGGQQGGRVVEIALDGNGSGSFFGGSRGSSYAIQTRRKVSSVNMSGWSESERKKLEKNSDAGRTKVIATDDMGPAPKKIMVKKPDVKTVLQEEKEELTVGNFIRYLFIAALIIALVIFIGGQALSMSKGDEN</sequence>
<gene>
    <name evidence="3" type="ORF">NWE73_01410</name>
</gene>
<keyword evidence="4" id="KW-1185">Reference proteome</keyword>
<organism evidence="3 4">
    <name type="scientific">Bdellovibrio svalbardensis</name>
    <dbReference type="NCBI Taxonomy" id="2972972"/>
    <lineage>
        <taxon>Bacteria</taxon>
        <taxon>Pseudomonadati</taxon>
        <taxon>Bdellovibrionota</taxon>
        <taxon>Bdellovibrionia</taxon>
        <taxon>Bdellovibrionales</taxon>
        <taxon>Pseudobdellovibrionaceae</taxon>
        <taxon>Bdellovibrio</taxon>
    </lineage>
</organism>
<evidence type="ECO:0000313" key="4">
    <source>
        <dbReference type="Proteomes" id="UP001152321"/>
    </source>
</evidence>
<reference evidence="3" key="1">
    <citation type="submission" date="2022-08" db="EMBL/GenBank/DDBJ databases">
        <title>Novel Bdellovibrio Species Isolated from Svalbard: Designation Bdellovibrio svalbardensis.</title>
        <authorList>
            <person name="Mitchell R.J."/>
            <person name="Choi S.Y."/>
        </authorList>
    </citation>
    <scope>NUCLEOTIDE SEQUENCE</scope>
    <source>
        <strain evidence="3">PAP01</strain>
    </source>
</reference>
<comment type="caution">
    <text evidence="3">The sequence shown here is derived from an EMBL/GenBank/DDBJ whole genome shotgun (WGS) entry which is preliminary data.</text>
</comment>
<feature type="region of interest" description="Disordered" evidence="1">
    <location>
        <begin position="94"/>
        <end position="167"/>
    </location>
</feature>
<dbReference type="EMBL" id="JANRMI010000001">
    <property type="protein sequence ID" value="MDG0815001.1"/>
    <property type="molecule type" value="Genomic_DNA"/>
</dbReference>
<feature type="compositionally biased region" description="Low complexity" evidence="1">
    <location>
        <begin position="137"/>
        <end position="149"/>
    </location>
</feature>
<feature type="transmembrane region" description="Helical" evidence="2">
    <location>
        <begin position="21"/>
        <end position="44"/>
    </location>
</feature>
<evidence type="ECO:0000256" key="1">
    <source>
        <dbReference type="SAM" id="MobiDB-lite"/>
    </source>
</evidence>
<dbReference type="Proteomes" id="UP001152321">
    <property type="component" value="Unassembled WGS sequence"/>
</dbReference>
<accession>A0ABT6DDT9</accession>
<keyword evidence="2" id="KW-0812">Transmembrane</keyword>
<feature type="compositionally biased region" description="Gly residues" evidence="1">
    <location>
        <begin position="102"/>
        <end position="115"/>
    </location>
</feature>
<evidence type="ECO:0000256" key="2">
    <source>
        <dbReference type="SAM" id="Phobius"/>
    </source>
</evidence>
<proteinExistence type="predicted"/>
<protein>
    <recommendedName>
        <fullName evidence="5">Pilus assembly protein</fullName>
    </recommendedName>
</protein>
<keyword evidence="2" id="KW-1133">Transmembrane helix</keyword>
<name>A0ABT6DDT9_9BACT</name>
<evidence type="ECO:0000313" key="3">
    <source>
        <dbReference type="EMBL" id="MDG0815001.1"/>
    </source>
</evidence>
<keyword evidence="2" id="KW-0472">Membrane</keyword>
<feature type="compositionally biased region" description="Gly residues" evidence="1">
    <location>
        <begin position="123"/>
        <end position="136"/>
    </location>
</feature>